<evidence type="ECO:0000256" key="1">
    <source>
        <dbReference type="SAM" id="Coils"/>
    </source>
</evidence>
<name>A0A225DH55_9BACT</name>
<dbReference type="InterPro" id="IPR011990">
    <property type="entry name" value="TPR-like_helical_dom_sf"/>
</dbReference>
<dbReference type="AlphaFoldDB" id="A0A225DH55"/>
<evidence type="ECO:0000313" key="2">
    <source>
        <dbReference type="EMBL" id="OWK37878.1"/>
    </source>
</evidence>
<proteinExistence type="predicted"/>
<reference evidence="3" key="1">
    <citation type="submission" date="2017-06" db="EMBL/GenBank/DDBJ databases">
        <title>Genome analysis of Fimbriiglobus ruber SP5, the first member of the order Planctomycetales with confirmed chitinolytic capability.</title>
        <authorList>
            <person name="Ravin N.V."/>
            <person name="Rakitin A.L."/>
            <person name="Ivanova A.A."/>
            <person name="Beletsky A.V."/>
            <person name="Kulichevskaya I.S."/>
            <person name="Mardanov A.V."/>
            <person name="Dedysh S.N."/>
        </authorList>
    </citation>
    <scope>NUCLEOTIDE SEQUENCE [LARGE SCALE GENOMIC DNA]</scope>
    <source>
        <strain evidence="3">SP5</strain>
    </source>
</reference>
<organism evidence="2 3">
    <name type="scientific">Fimbriiglobus ruber</name>
    <dbReference type="NCBI Taxonomy" id="1908690"/>
    <lineage>
        <taxon>Bacteria</taxon>
        <taxon>Pseudomonadati</taxon>
        <taxon>Planctomycetota</taxon>
        <taxon>Planctomycetia</taxon>
        <taxon>Gemmatales</taxon>
        <taxon>Gemmataceae</taxon>
        <taxon>Fimbriiglobus</taxon>
    </lineage>
</organism>
<comment type="caution">
    <text evidence="2">The sequence shown here is derived from an EMBL/GenBank/DDBJ whole genome shotgun (WGS) entry which is preliminary data.</text>
</comment>
<sequence length="644" mass="68223">MFDAAGDAATPAVKAARGRARWLTHVRELADAGTGAAQPGDQQLAKAEADLKAAAAATGTPEEKQAAAEAALHLGLIKEATGDVDAALAIYADAATRFPERKQWFEAAIRRAKAMRAGSNKTARLTPQQADILARGVVFALVLVQADAKPADPKAAADKPADDEPGFLFWEAVSLAADKKYPEAVEAIGKARAIHDKRRLKLAGRGLNPLSDPLEQIFLRSCDEMKAAWTLDNQLYGDPTLGTTLAKVGVPKFLADYTALVEGQKKYALELKDKTDKLAAQEAKTEEVTAKLGEADKKLGEVDKKLLETDKKLKAATDDLAKAVADKDGTAKDLTDAKKALTDADAKAADALKKAKDADDRFAAVVKELKSNKLLDEKDDTAAVLAKLPDVLRKAAATAVSGDAKKAAEALLAAKKEADTLRADAEKAREAVAKAEVMATKAMDDAAKAVDAARGETKDALAKTAAEVKKAVDTTKAAAASEQAALKLKADEATQAAAKAQTETAQRVAQAEKDAALKLAQRDEETRRLLADARAGIVVPLTSAELEAKVRAGQIYGAGVELYFESRYAEAETALARATQTDGTDARFWYFLGLAQSAQGKSPEAAFKRGVELENRNQPVAKLIAADLERVQGPARQALAAYRR</sequence>
<dbReference type="SUPFAM" id="SSF48452">
    <property type="entry name" value="TPR-like"/>
    <property type="match status" value="1"/>
</dbReference>
<accession>A0A225DH55</accession>
<gene>
    <name evidence="2" type="ORF">FRUB_06998</name>
</gene>
<dbReference type="Proteomes" id="UP000214646">
    <property type="component" value="Unassembled WGS sequence"/>
</dbReference>
<keyword evidence="3" id="KW-1185">Reference proteome</keyword>
<feature type="coiled-coil region" evidence="1">
    <location>
        <begin position="404"/>
        <end position="438"/>
    </location>
</feature>
<protein>
    <submittedName>
        <fullName evidence="2">Low-complexity acidic protein</fullName>
    </submittedName>
</protein>
<dbReference type="Gene3D" id="1.25.40.10">
    <property type="entry name" value="Tetratricopeptide repeat domain"/>
    <property type="match status" value="1"/>
</dbReference>
<keyword evidence="1" id="KW-0175">Coiled coil</keyword>
<evidence type="ECO:0000313" key="3">
    <source>
        <dbReference type="Proteomes" id="UP000214646"/>
    </source>
</evidence>
<dbReference type="EMBL" id="NIDE01000014">
    <property type="protein sequence ID" value="OWK37878.1"/>
    <property type="molecule type" value="Genomic_DNA"/>
</dbReference>